<dbReference type="AlphaFoldDB" id="A0A803R323"/>
<keyword evidence="6" id="KW-1185">Reference proteome</keyword>
<sequence length="237" mass="27854">MDVIFYYLRKKLKYDPNVAVSATTTDYHFCFKVVELYDKFVKSGNKIDVVPKSNIVTEYMSGYYMYANKDWLRVDYVLIYMHIKDEKHWILIIFDIRARCLNVYNSLGSRHELDRKTAGYVKPFAVVLPICLSFIDYYSRRMDIDTSQGFFKGKKEEDMLDVFVVTKLPQQVDNDCGLFVAKYADFFIHGCIEKLPNPLDVGFFRRKLAVELYVHAKKKLLNDYDSESEFPGRIPKA</sequence>
<reference evidence="5" key="2">
    <citation type="submission" date="2021-03" db="UniProtKB">
        <authorList>
            <consortium name="EnsemblPlants"/>
        </authorList>
    </citation>
    <scope>IDENTIFICATION</scope>
</reference>
<comment type="similarity">
    <text evidence="1">Belongs to the peptidase C48 family.</text>
</comment>
<reference evidence="5" key="1">
    <citation type="submission" date="2018-11" db="EMBL/GenBank/DDBJ databases">
        <authorList>
            <person name="Grassa J C."/>
        </authorList>
    </citation>
    <scope>NUCLEOTIDE SEQUENCE [LARGE SCALE GENOMIC DNA]</scope>
</reference>
<dbReference type="Gene3D" id="3.40.395.10">
    <property type="entry name" value="Adenoviral Proteinase, Chain A"/>
    <property type="match status" value="1"/>
</dbReference>
<dbReference type="InterPro" id="IPR038765">
    <property type="entry name" value="Papain-like_cys_pep_sf"/>
</dbReference>
<evidence type="ECO:0000256" key="2">
    <source>
        <dbReference type="ARBA" id="ARBA00022670"/>
    </source>
</evidence>
<dbReference type="EMBL" id="UZAU01000556">
    <property type="status" value="NOT_ANNOTATED_CDS"/>
    <property type="molecule type" value="Genomic_DNA"/>
</dbReference>
<keyword evidence="2" id="KW-0645">Protease</keyword>
<keyword evidence="3" id="KW-0378">Hydrolase</keyword>
<dbReference type="Pfam" id="PF02902">
    <property type="entry name" value="Peptidase_C48"/>
    <property type="match status" value="1"/>
</dbReference>
<evidence type="ECO:0000256" key="1">
    <source>
        <dbReference type="ARBA" id="ARBA00005234"/>
    </source>
</evidence>
<evidence type="ECO:0000313" key="6">
    <source>
        <dbReference type="Proteomes" id="UP000596661"/>
    </source>
</evidence>
<evidence type="ECO:0000259" key="4">
    <source>
        <dbReference type="PROSITE" id="PS50600"/>
    </source>
</evidence>
<dbReference type="EnsemblPlants" id="novel_model_4492_5bd9a17a">
    <property type="protein sequence ID" value="cds.novel_model_4492_5bd9a17a"/>
    <property type="gene ID" value="novel_gene_2345_5bd9a17a"/>
</dbReference>
<dbReference type="PANTHER" id="PTHR31470">
    <property type="entry name" value="CYSTEINE PROTEINASES SUPERFAMILY PROTEIN-RELATED-RELATED"/>
    <property type="match status" value="1"/>
</dbReference>
<name>A0A803R323_CANSA</name>
<evidence type="ECO:0000313" key="5">
    <source>
        <dbReference type="EnsemblPlants" id="cds.novel_model_4492_5bd9a17a"/>
    </source>
</evidence>
<dbReference type="InterPro" id="IPR003653">
    <property type="entry name" value="Peptidase_C48_C"/>
</dbReference>
<feature type="domain" description="Ubiquitin-like protease family profile" evidence="4">
    <location>
        <begin position="1"/>
        <end position="187"/>
    </location>
</feature>
<accession>A0A803R323</accession>
<proteinExistence type="inferred from homology"/>
<dbReference type="GO" id="GO:0008234">
    <property type="term" value="F:cysteine-type peptidase activity"/>
    <property type="evidence" value="ECO:0007669"/>
    <property type="project" value="InterPro"/>
</dbReference>
<organism evidence="5 6">
    <name type="scientific">Cannabis sativa</name>
    <name type="common">Hemp</name>
    <name type="synonym">Marijuana</name>
    <dbReference type="NCBI Taxonomy" id="3483"/>
    <lineage>
        <taxon>Eukaryota</taxon>
        <taxon>Viridiplantae</taxon>
        <taxon>Streptophyta</taxon>
        <taxon>Embryophyta</taxon>
        <taxon>Tracheophyta</taxon>
        <taxon>Spermatophyta</taxon>
        <taxon>Magnoliopsida</taxon>
        <taxon>eudicotyledons</taxon>
        <taxon>Gunneridae</taxon>
        <taxon>Pentapetalae</taxon>
        <taxon>rosids</taxon>
        <taxon>fabids</taxon>
        <taxon>Rosales</taxon>
        <taxon>Cannabaceae</taxon>
        <taxon>Cannabis</taxon>
    </lineage>
</organism>
<protein>
    <recommendedName>
        <fullName evidence="4">Ubiquitin-like protease family profile domain-containing protein</fullName>
    </recommendedName>
</protein>
<dbReference type="Proteomes" id="UP000596661">
    <property type="component" value="Chromosome 6"/>
</dbReference>
<dbReference type="GO" id="GO:0006508">
    <property type="term" value="P:proteolysis"/>
    <property type="evidence" value="ECO:0007669"/>
    <property type="project" value="UniProtKB-KW"/>
</dbReference>
<dbReference type="SUPFAM" id="SSF54001">
    <property type="entry name" value="Cysteine proteinases"/>
    <property type="match status" value="1"/>
</dbReference>
<dbReference type="PROSITE" id="PS50600">
    <property type="entry name" value="ULP_PROTEASE"/>
    <property type="match status" value="1"/>
</dbReference>
<dbReference type="PANTHER" id="PTHR31470:SF53">
    <property type="entry name" value="CYSTEINE PROTEINASES SUPERFAMILY PROTEIN-RELATED"/>
    <property type="match status" value="1"/>
</dbReference>
<dbReference type="Gramene" id="novel_model_4492_5bd9a17a">
    <property type="protein sequence ID" value="cds.novel_model_4492_5bd9a17a"/>
    <property type="gene ID" value="novel_gene_2345_5bd9a17a"/>
</dbReference>
<dbReference type="OMA" id="DIRARCL"/>
<evidence type="ECO:0000256" key="3">
    <source>
        <dbReference type="ARBA" id="ARBA00022801"/>
    </source>
</evidence>